<protein>
    <submittedName>
        <fullName evidence="1">Uncharacterized protein</fullName>
    </submittedName>
</protein>
<dbReference type="OrthoDB" id="6810850at2759"/>
<proteinExistence type="predicted"/>
<keyword evidence="2" id="KW-1185">Reference proteome</keyword>
<name>A0A9P0GEQ3_9CUCU</name>
<evidence type="ECO:0000313" key="2">
    <source>
        <dbReference type="Proteomes" id="UP001153636"/>
    </source>
</evidence>
<sequence>MSRRSDKIVKLALAKTNSSVTFSVNTDGFLSEVVSEISNDTNFPADNPYQDLPEVYIETVGNSQNVNIEREQLFESDLTLVKNLDNTFPEQKYLHETDLSIVESANFASTEKLNLGLLEVDLGLVVSSNVAVSEQEEVLKTNLDIVETDIASTEQLGLGLFLVVNPDVAVSEQEEVPKTDLDIVESADVTAPEQENPVLTEVSEHGPVDFDVQITDITNNVTPSRKRKKRHQVNNATWKINKSKKARKTGKEYLGKKQNDAGQYEYNIKINARKMKVHCKCKRKENSLLQ</sequence>
<organism evidence="1 2">
    <name type="scientific">Psylliodes chrysocephalus</name>
    <dbReference type="NCBI Taxonomy" id="3402493"/>
    <lineage>
        <taxon>Eukaryota</taxon>
        <taxon>Metazoa</taxon>
        <taxon>Ecdysozoa</taxon>
        <taxon>Arthropoda</taxon>
        <taxon>Hexapoda</taxon>
        <taxon>Insecta</taxon>
        <taxon>Pterygota</taxon>
        <taxon>Neoptera</taxon>
        <taxon>Endopterygota</taxon>
        <taxon>Coleoptera</taxon>
        <taxon>Polyphaga</taxon>
        <taxon>Cucujiformia</taxon>
        <taxon>Chrysomeloidea</taxon>
        <taxon>Chrysomelidae</taxon>
        <taxon>Galerucinae</taxon>
        <taxon>Alticini</taxon>
        <taxon>Psylliodes</taxon>
    </lineage>
</organism>
<evidence type="ECO:0000313" key="1">
    <source>
        <dbReference type="EMBL" id="CAH1110718.1"/>
    </source>
</evidence>
<dbReference type="Proteomes" id="UP001153636">
    <property type="component" value="Chromosome 5"/>
</dbReference>
<dbReference type="EMBL" id="OV651817">
    <property type="protein sequence ID" value="CAH1110718.1"/>
    <property type="molecule type" value="Genomic_DNA"/>
</dbReference>
<gene>
    <name evidence="1" type="ORF">PSYICH_LOCUS10836</name>
</gene>
<dbReference type="AlphaFoldDB" id="A0A9P0GEQ3"/>
<reference evidence="1" key="1">
    <citation type="submission" date="2022-01" db="EMBL/GenBank/DDBJ databases">
        <authorList>
            <person name="King R."/>
        </authorList>
    </citation>
    <scope>NUCLEOTIDE SEQUENCE</scope>
</reference>
<accession>A0A9P0GEQ3</accession>